<accession>A0A8J3ZCL2</accession>
<dbReference type="NCBIfam" id="TIGR00377">
    <property type="entry name" value="ant_ant_sig"/>
    <property type="match status" value="1"/>
</dbReference>
<dbReference type="RefSeq" id="WP_204001053.1">
    <property type="nucleotide sequence ID" value="NZ_BOPG01000045.1"/>
</dbReference>
<dbReference type="PANTHER" id="PTHR35849:SF2">
    <property type="entry name" value="BLR2341 PROTEIN"/>
    <property type="match status" value="1"/>
</dbReference>
<dbReference type="Proteomes" id="UP000612585">
    <property type="component" value="Unassembled WGS sequence"/>
</dbReference>
<reference evidence="4" key="1">
    <citation type="submission" date="2021-01" db="EMBL/GenBank/DDBJ databases">
        <title>Whole genome shotgun sequence of Virgisporangium aurantiacum NBRC 16421.</title>
        <authorList>
            <person name="Komaki H."/>
            <person name="Tamura T."/>
        </authorList>
    </citation>
    <scope>NUCLEOTIDE SEQUENCE</scope>
    <source>
        <strain evidence="4">NBRC 16421</strain>
    </source>
</reference>
<dbReference type="InterPro" id="IPR058548">
    <property type="entry name" value="MlaB-like_STAS"/>
</dbReference>
<name>A0A8J3ZCL2_9ACTN</name>
<dbReference type="InterPro" id="IPR003658">
    <property type="entry name" value="Anti-sigma_ant"/>
</dbReference>
<comment type="similarity">
    <text evidence="1 2">Belongs to the anti-sigma-factor antagonist family.</text>
</comment>
<evidence type="ECO:0000256" key="1">
    <source>
        <dbReference type="ARBA" id="ARBA00009013"/>
    </source>
</evidence>
<dbReference type="SUPFAM" id="SSF52091">
    <property type="entry name" value="SpoIIaa-like"/>
    <property type="match status" value="1"/>
</dbReference>
<evidence type="ECO:0000313" key="5">
    <source>
        <dbReference type="Proteomes" id="UP000612585"/>
    </source>
</evidence>
<dbReference type="PANTHER" id="PTHR35849">
    <property type="entry name" value="BLR2341 PROTEIN"/>
    <property type="match status" value="1"/>
</dbReference>
<evidence type="ECO:0000256" key="2">
    <source>
        <dbReference type="RuleBase" id="RU003749"/>
    </source>
</evidence>
<sequence length="104" mass="11273">MELTLSSHRVLETVTTAVSGDIDLSNADELERHLAEQLAGDAGTVDLDLTDVLFIDSAGINILVTARRRADEMGKTLRVTGASGLVRELLEMTGVWQYLSDTAR</sequence>
<keyword evidence="5" id="KW-1185">Reference proteome</keyword>
<gene>
    <name evidence="4" type="ORF">Vau01_067410</name>
</gene>
<organism evidence="4 5">
    <name type="scientific">Virgisporangium aurantiacum</name>
    <dbReference type="NCBI Taxonomy" id="175570"/>
    <lineage>
        <taxon>Bacteria</taxon>
        <taxon>Bacillati</taxon>
        <taxon>Actinomycetota</taxon>
        <taxon>Actinomycetes</taxon>
        <taxon>Micromonosporales</taxon>
        <taxon>Micromonosporaceae</taxon>
        <taxon>Virgisporangium</taxon>
    </lineage>
</organism>
<dbReference type="GO" id="GO:0043856">
    <property type="term" value="F:anti-sigma factor antagonist activity"/>
    <property type="evidence" value="ECO:0007669"/>
    <property type="project" value="InterPro"/>
</dbReference>
<dbReference type="PROSITE" id="PS50801">
    <property type="entry name" value="STAS"/>
    <property type="match status" value="1"/>
</dbReference>
<protein>
    <recommendedName>
        <fullName evidence="2">Anti-sigma factor antagonist</fullName>
    </recommendedName>
</protein>
<comment type="caution">
    <text evidence="4">The sequence shown here is derived from an EMBL/GenBank/DDBJ whole genome shotgun (WGS) entry which is preliminary data.</text>
</comment>
<dbReference type="InterPro" id="IPR052746">
    <property type="entry name" value="MlaB_ABC_Transporter"/>
</dbReference>
<evidence type="ECO:0000313" key="4">
    <source>
        <dbReference type="EMBL" id="GIJ59225.1"/>
    </source>
</evidence>
<dbReference type="InterPro" id="IPR036513">
    <property type="entry name" value="STAS_dom_sf"/>
</dbReference>
<dbReference type="Pfam" id="PF13466">
    <property type="entry name" value="STAS_2"/>
    <property type="match status" value="1"/>
</dbReference>
<dbReference type="AlphaFoldDB" id="A0A8J3ZCL2"/>
<feature type="domain" description="STAS" evidence="3">
    <location>
        <begin position="18"/>
        <end position="104"/>
    </location>
</feature>
<dbReference type="CDD" id="cd07043">
    <property type="entry name" value="STAS_anti-anti-sigma_factors"/>
    <property type="match status" value="1"/>
</dbReference>
<dbReference type="EMBL" id="BOPG01000045">
    <property type="protein sequence ID" value="GIJ59225.1"/>
    <property type="molecule type" value="Genomic_DNA"/>
</dbReference>
<proteinExistence type="inferred from homology"/>
<evidence type="ECO:0000259" key="3">
    <source>
        <dbReference type="PROSITE" id="PS50801"/>
    </source>
</evidence>
<dbReference type="InterPro" id="IPR002645">
    <property type="entry name" value="STAS_dom"/>
</dbReference>
<dbReference type="Gene3D" id="3.30.750.24">
    <property type="entry name" value="STAS domain"/>
    <property type="match status" value="1"/>
</dbReference>